<evidence type="ECO:0000256" key="7">
    <source>
        <dbReference type="PROSITE-ProRule" id="PRU00221"/>
    </source>
</evidence>
<dbReference type="FunFam" id="2.130.10.10:FF:000218">
    <property type="entry name" value="WD40 repeat-containing protein HOS15"/>
    <property type="match status" value="1"/>
</dbReference>
<dbReference type="EMBL" id="DF237074">
    <property type="protein sequence ID" value="GAQ82820.1"/>
    <property type="molecule type" value="Genomic_DNA"/>
</dbReference>
<feature type="compositionally biased region" description="Basic and acidic residues" evidence="8">
    <location>
        <begin position="105"/>
        <end position="181"/>
    </location>
</feature>
<feature type="repeat" description="WD" evidence="7">
    <location>
        <begin position="313"/>
        <end position="354"/>
    </location>
</feature>
<comment type="subcellular location">
    <subcellularLocation>
        <location evidence="1">Nucleus</location>
    </subcellularLocation>
</comment>
<evidence type="ECO:0000313" key="10">
    <source>
        <dbReference type="Proteomes" id="UP000054558"/>
    </source>
</evidence>
<dbReference type="SMART" id="SM00320">
    <property type="entry name" value="WD40"/>
    <property type="match status" value="8"/>
</dbReference>
<dbReference type="PANTHER" id="PTHR22846:SF2">
    <property type="entry name" value="F-BOX-LIKE_WD REPEAT-CONTAINING PROTEIN EBI"/>
    <property type="match status" value="1"/>
</dbReference>
<evidence type="ECO:0000256" key="2">
    <source>
        <dbReference type="ARBA" id="ARBA00022574"/>
    </source>
</evidence>
<dbReference type="PROSITE" id="PS50294">
    <property type="entry name" value="WD_REPEATS_REGION"/>
    <property type="match status" value="5"/>
</dbReference>
<evidence type="ECO:0000256" key="6">
    <source>
        <dbReference type="ARBA" id="ARBA00023242"/>
    </source>
</evidence>
<dbReference type="InterPro" id="IPR001680">
    <property type="entry name" value="WD40_rpt"/>
</dbReference>
<dbReference type="InterPro" id="IPR019775">
    <property type="entry name" value="WD40_repeat_CS"/>
</dbReference>
<dbReference type="GO" id="GO:0000118">
    <property type="term" value="C:histone deacetylase complex"/>
    <property type="evidence" value="ECO:0000318"/>
    <property type="project" value="GO_Central"/>
</dbReference>
<dbReference type="OMA" id="GENQPIK"/>
<dbReference type="Gene3D" id="2.130.10.10">
    <property type="entry name" value="YVTN repeat-like/Quinoprotein amine dehydrogenase"/>
    <property type="match status" value="1"/>
</dbReference>
<keyword evidence="2 7" id="KW-0853">WD repeat</keyword>
<keyword evidence="10" id="KW-1185">Reference proteome</keyword>
<keyword evidence="6" id="KW-0539">Nucleus</keyword>
<dbReference type="PANTHER" id="PTHR22846">
    <property type="entry name" value="WD40 REPEAT PROTEIN"/>
    <property type="match status" value="1"/>
</dbReference>
<name>A0A1Y1HW07_KLENI</name>
<dbReference type="CDD" id="cd00200">
    <property type="entry name" value="WD40"/>
    <property type="match status" value="1"/>
</dbReference>
<proteinExistence type="predicted"/>
<dbReference type="InterPro" id="IPR036322">
    <property type="entry name" value="WD40_repeat_dom_sf"/>
</dbReference>
<dbReference type="InterPro" id="IPR020472">
    <property type="entry name" value="WD40_PAC1"/>
</dbReference>
<dbReference type="InterPro" id="IPR015943">
    <property type="entry name" value="WD40/YVTN_repeat-like_dom_sf"/>
</dbReference>
<protein>
    <submittedName>
        <fullName evidence="9">WD-40 protein involved in histone deacetylation</fullName>
    </submittedName>
</protein>
<dbReference type="PRINTS" id="PR00320">
    <property type="entry name" value="GPROTEINBRPT"/>
</dbReference>
<dbReference type="Pfam" id="PF08513">
    <property type="entry name" value="LisH"/>
    <property type="match status" value="1"/>
</dbReference>
<evidence type="ECO:0000256" key="8">
    <source>
        <dbReference type="SAM" id="MobiDB-lite"/>
    </source>
</evidence>
<feature type="repeat" description="WD" evidence="7">
    <location>
        <begin position="396"/>
        <end position="437"/>
    </location>
</feature>
<dbReference type="PROSITE" id="PS50082">
    <property type="entry name" value="WD_REPEATS_2"/>
    <property type="match status" value="6"/>
</dbReference>
<gene>
    <name evidence="9" type="ORF">KFL_001250160</name>
</gene>
<dbReference type="AlphaFoldDB" id="A0A1Y1HW07"/>
<keyword evidence="5" id="KW-0804">Transcription</keyword>
<dbReference type="InterPro" id="IPR006594">
    <property type="entry name" value="LisH"/>
</dbReference>
<dbReference type="PROSITE" id="PS00678">
    <property type="entry name" value="WD_REPEATS_1"/>
    <property type="match status" value="2"/>
</dbReference>
<evidence type="ECO:0000256" key="4">
    <source>
        <dbReference type="ARBA" id="ARBA00023015"/>
    </source>
</evidence>
<dbReference type="InterPro" id="IPR045183">
    <property type="entry name" value="Ebi-like"/>
</dbReference>
<dbReference type="OrthoDB" id="1367865at2759"/>
<feature type="repeat" description="WD" evidence="7">
    <location>
        <begin position="489"/>
        <end position="530"/>
    </location>
</feature>
<dbReference type="PROSITE" id="PS50896">
    <property type="entry name" value="LISH"/>
    <property type="match status" value="1"/>
</dbReference>
<sequence>MASITSDELNFLVFRYLQESGFTHSAYVLGYEAFLHKSNINGNNVPPGALISFIQKGLQYLEMEANLSENNTDVEGDFALLQPIDLITKDVAELREIIRGKRDRLERERDKEAQKEKEKEAAKERERERAAEKEREKTKREEEREREKLEREREREKEREAREKEREEKRLKVDDTRRVDGKAATTPQPMEEDLKPDQYGTVIKPSEVTILEGHTSEVFICAWSPTSSTLLASGSGDSTARIWHIPEGPCGDVAAQAAAPKPLVLKHFKGKTNEKSKDVTTLDWNGDGSLLATGSYDGQARVWSKDGELKQTLSQHRGPIFSLKWNKKGDYLLSGSVDKTAIIWDVKTGEVKQQFAYHTAPTLDVDWRNNQSFATCSTDKNIFVCKLGESAPVKVFYGHQDEVNAIKWDPAGNLLASCSDDFTAKIWSLKSDKCLLDLRKHTKEIYTIKWSPTGPGSINPNLPLQLVSASFDSTIKVWEVEKGQIIHNLTLHTEPVYSVAFSPNGEYLASGSFDRCLHIWSLKDGSCIRTYRGSGGIFEVCWNKDGDKVGACFANNTLCVLDFRM</sequence>
<evidence type="ECO:0000256" key="3">
    <source>
        <dbReference type="ARBA" id="ARBA00022737"/>
    </source>
</evidence>
<dbReference type="GO" id="GO:0006357">
    <property type="term" value="P:regulation of transcription by RNA polymerase II"/>
    <property type="evidence" value="ECO:0000318"/>
    <property type="project" value="GO_Central"/>
</dbReference>
<feature type="repeat" description="WD" evidence="7">
    <location>
        <begin position="272"/>
        <end position="304"/>
    </location>
</feature>
<feature type="repeat" description="WD" evidence="7">
    <location>
        <begin position="438"/>
        <end position="488"/>
    </location>
</feature>
<dbReference type="FunFam" id="1.20.960.30:FF:000001">
    <property type="entry name" value="F-box-like/WD repeat-containing protein TBL1XR1"/>
    <property type="match status" value="1"/>
</dbReference>
<evidence type="ECO:0000313" key="9">
    <source>
        <dbReference type="EMBL" id="GAQ82820.1"/>
    </source>
</evidence>
<keyword evidence="4" id="KW-0805">Transcription regulation</keyword>
<dbReference type="STRING" id="105231.A0A1Y1HW07"/>
<reference evidence="9 10" key="1">
    <citation type="journal article" date="2014" name="Nat. Commun.">
        <title>Klebsormidium flaccidum genome reveals primary factors for plant terrestrial adaptation.</title>
        <authorList>
            <person name="Hori K."/>
            <person name="Maruyama F."/>
            <person name="Fujisawa T."/>
            <person name="Togashi T."/>
            <person name="Yamamoto N."/>
            <person name="Seo M."/>
            <person name="Sato S."/>
            <person name="Yamada T."/>
            <person name="Mori H."/>
            <person name="Tajima N."/>
            <person name="Moriyama T."/>
            <person name="Ikeuchi M."/>
            <person name="Watanabe M."/>
            <person name="Wada H."/>
            <person name="Kobayashi K."/>
            <person name="Saito M."/>
            <person name="Masuda T."/>
            <person name="Sasaki-Sekimoto Y."/>
            <person name="Mashiguchi K."/>
            <person name="Awai K."/>
            <person name="Shimojima M."/>
            <person name="Masuda S."/>
            <person name="Iwai M."/>
            <person name="Nobusawa T."/>
            <person name="Narise T."/>
            <person name="Kondo S."/>
            <person name="Saito H."/>
            <person name="Sato R."/>
            <person name="Murakawa M."/>
            <person name="Ihara Y."/>
            <person name="Oshima-Yamada Y."/>
            <person name="Ohtaka K."/>
            <person name="Satoh M."/>
            <person name="Sonobe K."/>
            <person name="Ishii M."/>
            <person name="Ohtani R."/>
            <person name="Kanamori-Sato M."/>
            <person name="Honoki R."/>
            <person name="Miyazaki D."/>
            <person name="Mochizuki H."/>
            <person name="Umetsu J."/>
            <person name="Higashi K."/>
            <person name="Shibata D."/>
            <person name="Kamiya Y."/>
            <person name="Sato N."/>
            <person name="Nakamura Y."/>
            <person name="Tabata S."/>
            <person name="Ida S."/>
            <person name="Kurokawa K."/>
            <person name="Ohta H."/>
        </authorList>
    </citation>
    <scope>NUCLEOTIDE SEQUENCE [LARGE SCALE GENOMIC DNA]</scope>
    <source>
        <strain evidence="9 10">NIES-2285</strain>
    </source>
</reference>
<evidence type="ECO:0000256" key="5">
    <source>
        <dbReference type="ARBA" id="ARBA00023163"/>
    </source>
</evidence>
<organism evidence="9 10">
    <name type="scientific">Klebsormidium nitens</name>
    <name type="common">Green alga</name>
    <name type="synonym">Ulothrix nitens</name>
    <dbReference type="NCBI Taxonomy" id="105231"/>
    <lineage>
        <taxon>Eukaryota</taxon>
        <taxon>Viridiplantae</taxon>
        <taxon>Streptophyta</taxon>
        <taxon>Klebsormidiophyceae</taxon>
        <taxon>Klebsormidiales</taxon>
        <taxon>Klebsormidiaceae</taxon>
        <taxon>Klebsormidium</taxon>
    </lineage>
</organism>
<dbReference type="Pfam" id="PF00400">
    <property type="entry name" value="WD40"/>
    <property type="match status" value="6"/>
</dbReference>
<dbReference type="SUPFAM" id="SSF50978">
    <property type="entry name" value="WD40 repeat-like"/>
    <property type="match status" value="1"/>
</dbReference>
<evidence type="ECO:0000256" key="1">
    <source>
        <dbReference type="ARBA" id="ARBA00004123"/>
    </source>
</evidence>
<dbReference type="Gene3D" id="1.20.960.30">
    <property type="match status" value="1"/>
</dbReference>
<accession>A0A1Y1HW07</accession>
<feature type="repeat" description="WD" evidence="7">
    <location>
        <begin position="211"/>
        <end position="245"/>
    </location>
</feature>
<dbReference type="GO" id="GO:0003714">
    <property type="term" value="F:transcription corepressor activity"/>
    <property type="evidence" value="ECO:0000318"/>
    <property type="project" value="GO_Central"/>
</dbReference>
<keyword evidence="3" id="KW-0677">Repeat</keyword>
<dbReference type="Proteomes" id="UP000054558">
    <property type="component" value="Unassembled WGS sequence"/>
</dbReference>
<feature type="region of interest" description="Disordered" evidence="8">
    <location>
        <begin position="105"/>
        <end position="198"/>
    </location>
</feature>